<dbReference type="EMBL" id="FUXI01000007">
    <property type="protein sequence ID" value="SJZ59405.1"/>
    <property type="molecule type" value="Genomic_DNA"/>
</dbReference>
<dbReference type="AlphaFoldDB" id="A0A1T4LXL6"/>
<accession>A0A1T4LXL6</accession>
<dbReference type="STRING" id="263852.SAMN02745116_00851"/>
<keyword evidence="3 7" id="KW-0812">Transmembrane</keyword>
<sequence>MKKTDILKRAVKNIKKSKRRTILTAMSISVGAFTICLALAAGGGANEYIYNVAEKVSAINEMTITKFGNMFESNDELRDTPTEEEPDLSTYTISKKELEQIKKIEGVAKAEEDFYIQANAIYQGETPEGTTKTAEIHTSINPAKLQIIAGEIKNNTIGKNEIVLPKVYCKPLGFSSAKDAVGKEVTLELYDYSKEDTPALKSEMDLKTVKVKMKIIAVEESQDSVVSGVQEVKIGAASVPTLKQYDFPESKNGEEYCHSVQVLTKESDETSVQAVKDKILDTVKGSGTQTFYDTSKTMKNAILVAQAGLIGFGLLALLASVFGIINTQYISVLERTRQIGIMKSLGMSKRDVSALFRYEAASIGFLGSMIGIFIAFLATLFNPIISSTLNLPKGISILQMKLLPNLILVLSLMLIAVLAGYFPARKAARLDPVKALKTE</sequence>
<dbReference type="InterPro" id="IPR003838">
    <property type="entry name" value="ABC3_permease_C"/>
</dbReference>
<evidence type="ECO:0000256" key="7">
    <source>
        <dbReference type="SAM" id="Phobius"/>
    </source>
</evidence>
<keyword evidence="4 7" id="KW-1133">Transmembrane helix</keyword>
<dbReference type="OrthoDB" id="9770036at2"/>
<evidence type="ECO:0000256" key="3">
    <source>
        <dbReference type="ARBA" id="ARBA00022692"/>
    </source>
</evidence>
<evidence type="ECO:0000256" key="5">
    <source>
        <dbReference type="ARBA" id="ARBA00023136"/>
    </source>
</evidence>
<gene>
    <name evidence="9" type="ORF">SAMN02745116_00851</name>
</gene>
<keyword evidence="2" id="KW-1003">Cell membrane</keyword>
<evidence type="ECO:0000313" key="10">
    <source>
        <dbReference type="Proteomes" id="UP000190328"/>
    </source>
</evidence>
<dbReference type="InterPro" id="IPR050250">
    <property type="entry name" value="Macrolide_Exporter_MacB"/>
</dbReference>
<keyword evidence="10" id="KW-1185">Reference proteome</keyword>
<evidence type="ECO:0000313" key="9">
    <source>
        <dbReference type="EMBL" id="SJZ59405.1"/>
    </source>
</evidence>
<feature type="domain" description="ABC3 transporter permease C-terminal" evidence="8">
    <location>
        <begin position="311"/>
        <end position="432"/>
    </location>
</feature>
<keyword evidence="5 7" id="KW-0472">Membrane</keyword>
<feature type="transmembrane region" description="Helical" evidence="7">
    <location>
        <begin position="402"/>
        <end position="424"/>
    </location>
</feature>
<evidence type="ECO:0000256" key="2">
    <source>
        <dbReference type="ARBA" id="ARBA00022475"/>
    </source>
</evidence>
<dbReference type="PANTHER" id="PTHR30572">
    <property type="entry name" value="MEMBRANE COMPONENT OF TRANSPORTER-RELATED"/>
    <property type="match status" value="1"/>
</dbReference>
<comment type="similarity">
    <text evidence="6">Belongs to the ABC-4 integral membrane protein family.</text>
</comment>
<evidence type="ECO:0000259" key="8">
    <source>
        <dbReference type="Pfam" id="PF02687"/>
    </source>
</evidence>
<dbReference type="Proteomes" id="UP000190328">
    <property type="component" value="Unassembled WGS sequence"/>
</dbReference>
<evidence type="ECO:0000256" key="4">
    <source>
        <dbReference type="ARBA" id="ARBA00022989"/>
    </source>
</evidence>
<dbReference type="RefSeq" id="WP_078806780.1">
    <property type="nucleotide sequence ID" value="NZ_FUXI01000007.1"/>
</dbReference>
<proteinExistence type="inferred from homology"/>
<feature type="transmembrane region" description="Helical" evidence="7">
    <location>
        <begin position="21"/>
        <end position="41"/>
    </location>
</feature>
<evidence type="ECO:0000256" key="1">
    <source>
        <dbReference type="ARBA" id="ARBA00004651"/>
    </source>
</evidence>
<dbReference type="PANTHER" id="PTHR30572:SF4">
    <property type="entry name" value="ABC TRANSPORTER PERMEASE YTRF"/>
    <property type="match status" value="1"/>
</dbReference>
<evidence type="ECO:0000256" key="6">
    <source>
        <dbReference type="ARBA" id="ARBA00038076"/>
    </source>
</evidence>
<reference evidence="9 10" key="1">
    <citation type="submission" date="2017-02" db="EMBL/GenBank/DDBJ databases">
        <authorList>
            <person name="Peterson S.W."/>
        </authorList>
    </citation>
    <scope>NUCLEOTIDE SEQUENCE [LARGE SCALE GENOMIC DNA]</scope>
    <source>
        <strain evidence="9 10">ATCC BAA-1030</strain>
    </source>
</reference>
<feature type="transmembrane region" description="Helical" evidence="7">
    <location>
        <begin position="354"/>
        <end position="382"/>
    </location>
</feature>
<dbReference type="GO" id="GO:0005886">
    <property type="term" value="C:plasma membrane"/>
    <property type="evidence" value="ECO:0007669"/>
    <property type="project" value="UniProtKB-SubCell"/>
</dbReference>
<dbReference type="GO" id="GO:0022857">
    <property type="term" value="F:transmembrane transporter activity"/>
    <property type="evidence" value="ECO:0007669"/>
    <property type="project" value="TreeGrafter"/>
</dbReference>
<protein>
    <submittedName>
        <fullName evidence="9">Putative ABC transport system permease protein</fullName>
    </submittedName>
</protein>
<organism evidence="9 10">
    <name type="scientific">Pilibacter termitis</name>
    <dbReference type="NCBI Taxonomy" id="263852"/>
    <lineage>
        <taxon>Bacteria</taxon>
        <taxon>Bacillati</taxon>
        <taxon>Bacillota</taxon>
        <taxon>Bacilli</taxon>
        <taxon>Lactobacillales</taxon>
        <taxon>Enterococcaceae</taxon>
        <taxon>Pilibacter</taxon>
    </lineage>
</organism>
<name>A0A1T4LXL6_9ENTE</name>
<dbReference type="Pfam" id="PF02687">
    <property type="entry name" value="FtsX"/>
    <property type="match status" value="1"/>
</dbReference>
<comment type="subcellular location">
    <subcellularLocation>
        <location evidence="1">Cell membrane</location>
        <topology evidence="1">Multi-pass membrane protein</topology>
    </subcellularLocation>
</comment>
<feature type="transmembrane region" description="Helical" evidence="7">
    <location>
        <begin position="309"/>
        <end position="333"/>
    </location>
</feature>